<gene>
    <name evidence="4" type="ORF">UFOVP1232_35</name>
    <name evidence="5" type="ORF">UFOVP1572_26</name>
    <name evidence="2" type="ORF">UFOVP644_21</name>
    <name evidence="3" type="ORF">UFOVP958_9</name>
</gene>
<evidence type="ECO:0000313" key="4">
    <source>
        <dbReference type="EMBL" id="CAB4192537.1"/>
    </source>
</evidence>
<dbReference type="EMBL" id="LR797189">
    <property type="protein sequence ID" value="CAB4192537.1"/>
    <property type="molecule type" value="Genomic_DNA"/>
</dbReference>
<dbReference type="InterPro" id="IPR023346">
    <property type="entry name" value="Lysozyme-like_dom_sf"/>
</dbReference>
<proteinExistence type="predicted"/>
<sequence length="145" mass="15775">MRLFLLILSAASLSAVTPAQVDAIIRVESAGNPAAVGRLGERGLCQFFPAAWADTSRWRRAHGLPVYPYSLAHDLEAGYTYATSWLTLNEDRLRAALGRQPTIGELYAAHQLGFTGFRAKGFDLSRCPTITRVVAARLAKVTATK</sequence>
<name>A0A6J5PW94_9CAUD</name>
<reference evidence="3" key="1">
    <citation type="submission" date="2020-05" db="EMBL/GenBank/DDBJ databases">
        <authorList>
            <person name="Chiriac C."/>
            <person name="Salcher M."/>
            <person name="Ghai R."/>
            <person name="Kavagutti S V."/>
        </authorList>
    </citation>
    <scope>NUCLEOTIDE SEQUENCE</scope>
</reference>
<evidence type="ECO:0000313" key="3">
    <source>
        <dbReference type="EMBL" id="CAB4173691.1"/>
    </source>
</evidence>
<dbReference type="SUPFAM" id="SSF53955">
    <property type="entry name" value="Lysozyme-like"/>
    <property type="match status" value="1"/>
</dbReference>
<evidence type="ECO:0000259" key="1">
    <source>
        <dbReference type="Pfam" id="PF01464"/>
    </source>
</evidence>
<dbReference type="Pfam" id="PF01464">
    <property type="entry name" value="SLT"/>
    <property type="match status" value="1"/>
</dbReference>
<dbReference type="EMBL" id="LR796908">
    <property type="protein sequence ID" value="CAB4173691.1"/>
    <property type="molecule type" value="Genomic_DNA"/>
</dbReference>
<dbReference type="EMBL" id="LR798421">
    <property type="protein sequence ID" value="CAB5230538.1"/>
    <property type="molecule type" value="Genomic_DNA"/>
</dbReference>
<protein>
    <submittedName>
        <fullName evidence="3">Transglycosylase SLT domain 1</fullName>
    </submittedName>
</protein>
<dbReference type="Gene3D" id="1.10.530.10">
    <property type="match status" value="1"/>
</dbReference>
<dbReference type="InterPro" id="IPR008258">
    <property type="entry name" value="Transglycosylase_SLT_dom_1"/>
</dbReference>
<dbReference type="CDD" id="cd00254">
    <property type="entry name" value="LT-like"/>
    <property type="match status" value="1"/>
</dbReference>
<evidence type="ECO:0000313" key="2">
    <source>
        <dbReference type="EMBL" id="CAB4154635.1"/>
    </source>
</evidence>
<dbReference type="EMBL" id="LR796621">
    <property type="protein sequence ID" value="CAB4154635.1"/>
    <property type="molecule type" value="Genomic_DNA"/>
</dbReference>
<organism evidence="3">
    <name type="scientific">uncultured Caudovirales phage</name>
    <dbReference type="NCBI Taxonomy" id="2100421"/>
    <lineage>
        <taxon>Viruses</taxon>
        <taxon>Duplodnaviria</taxon>
        <taxon>Heunggongvirae</taxon>
        <taxon>Uroviricota</taxon>
        <taxon>Caudoviricetes</taxon>
        <taxon>Peduoviridae</taxon>
        <taxon>Maltschvirus</taxon>
        <taxon>Maltschvirus maltsch</taxon>
    </lineage>
</organism>
<feature type="domain" description="Transglycosylase SLT" evidence="1">
    <location>
        <begin position="8"/>
        <end position="56"/>
    </location>
</feature>
<evidence type="ECO:0000313" key="5">
    <source>
        <dbReference type="EMBL" id="CAB5230538.1"/>
    </source>
</evidence>
<accession>A0A6J5PW94</accession>